<keyword evidence="3" id="KW-0235">DNA replication</keyword>
<gene>
    <name evidence="9" type="ORF">CAOG_002048</name>
</gene>
<evidence type="ECO:0000259" key="7">
    <source>
        <dbReference type="Pfam" id="PF05460"/>
    </source>
</evidence>
<feature type="domain" description="ORC6 first cyclin-like" evidence="7">
    <location>
        <begin position="6"/>
        <end position="88"/>
    </location>
</feature>
<dbReference type="RefSeq" id="XP_004348798.1">
    <property type="nucleotide sequence ID" value="XM_004348748.2"/>
</dbReference>
<dbReference type="Proteomes" id="UP000008743">
    <property type="component" value="Unassembled WGS sequence"/>
</dbReference>
<organism evidence="9 10">
    <name type="scientific">Capsaspora owczarzaki (strain ATCC 30864)</name>
    <dbReference type="NCBI Taxonomy" id="595528"/>
    <lineage>
        <taxon>Eukaryota</taxon>
        <taxon>Filasterea</taxon>
        <taxon>Capsaspora</taxon>
    </lineage>
</organism>
<dbReference type="InterPro" id="IPR054113">
    <property type="entry name" value="ORC6_cyclin-like_2nd"/>
</dbReference>
<keyword evidence="4" id="KW-0238">DNA-binding</keyword>
<evidence type="ECO:0000256" key="1">
    <source>
        <dbReference type="ARBA" id="ARBA00004123"/>
    </source>
</evidence>
<dbReference type="GO" id="GO:0003677">
    <property type="term" value="F:DNA binding"/>
    <property type="evidence" value="ECO:0007669"/>
    <property type="project" value="UniProtKB-KW"/>
</dbReference>
<feature type="region of interest" description="Disordered" evidence="6">
    <location>
        <begin position="309"/>
        <end position="367"/>
    </location>
</feature>
<feature type="compositionally biased region" description="Low complexity" evidence="6">
    <location>
        <begin position="336"/>
        <end position="348"/>
    </location>
</feature>
<dbReference type="OrthoDB" id="5552484at2759"/>
<comment type="similarity">
    <text evidence="2">Belongs to the ORC6 family.</text>
</comment>
<evidence type="ECO:0000256" key="5">
    <source>
        <dbReference type="ARBA" id="ARBA00023242"/>
    </source>
</evidence>
<reference evidence="10" key="1">
    <citation type="submission" date="2011-02" db="EMBL/GenBank/DDBJ databases">
        <title>The Genome Sequence of Capsaspora owczarzaki ATCC 30864.</title>
        <authorList>
            <person name="Russ C."/>
            <person name="Cuomo C."/>
            <person name="Burger G."/>
            <person name="Gray M.W."/>
            <person name="Holland P.W.H."/>
            <person name="King N."/>
            <person name="Lang F.B.F."/>
            <person name="Roger A.J."/>
            <person name="Ruiz-Trillo I."/>
            <person name="Young S.K."/>
            <person name="Zeng Q."/>
            <person name="Gargeya S."/>
            <person name="Alvarado L."/>
            <person name="Berlin A."/>
            <person name="Chapman S.B."/>
            <person name="Chen Z."/>
            <person name="Freedman E."/>
            <person name="Gellesch M."/>
            <person name="Goldberg J."/>
            <person name="Griggs A."/>
            <person name="Gujja S."/>
            <person name="Heilman E."/>
            <person name="Heiman D."/>
            <person name="Howarth C."/>
            <person name="Mehta T."/>
            <person name="Neiman D."/>
            <person name="Pearson M."/>
            <person name="Roberts A."/>
            <person name="Saif S."/>
            <person name="Shea T."/>
            <person name="Shenoy N."/>
            <person name="Sisk P."/>
            <person name="Stolte C."/>
            <person name="Sykes S."/>
            <person name="White J."/>
            <person name="Yandava C."/>
            <person name="Haas B."/>
            <person name="Nusbaum C."/>
            <person name="Birren B."/>
        </authorList>
    </citation>
    <scope>NUCLEOTIDE SEQUENCE</scope>
    <source>
        <strain evidence="10">ATCC 30864</strain>
    </source>
</reference>
<keyword evidence="10" id="KW-1185">Reference proteome</keyword>
<evidence type="ECO:0000259" key="8">
    <source>
        <dbReference type="Pfam" id="PF21913"/>
    </source>
</evidence>
<dbReference type="eggNOG" id="KOG4557">
    <property type="taxonomic scope" value="Eukaryota"/>
</dbReference>
<evidence type="ECO:0000256" key="3">
    <source>
        <dbReference type="ARBA" id="ARBA00022705"/>
    </source>
</evidence>
<dbReference type="PANTHER" id="PTHR13394:SF0">
    <property type="entry name" value="ORIGIN RECOGNITION COMPLEX SUBUNIT 6"/>
    <property type="match status" value="1"/>
</dbReference>
<dbReference type="OMA" id="NDRTHHR"/>
<dbReference type="PANTHER" id="PTHR13394">
    <property type="entry name" value="ORIGIN RECOGNITION COMPLEX SUBUNIT 6"/>
    <property type="match status" value="1"/>
</dbReference>
<dbReference type="GO" id="GO:0005664">
    <property type="term" value="C:nuclear origin of replication recognition complex"/>
    <property type="evidence" value="ECO:0007669"/>
    <property type="project" value="InterPro"/>
</dbReference>
<dbReference type="InterPro" id="IPR020529">
    <property type="entry name" value="ORC6_met/pln"/>
</dbReference>
<dbReference type="GO" id="GO:0006270">
    <property type="term" value="P:DNA replication initiation"/>
    <property type="evidence" value="ECO:0007669"/>
    <property type="project" value="TreeGrafter"/>
</dbReference>
<feature type="compositionally biased region" description="Acidic residues" evidence="6">
    <location>
        <begin position="221"/>
        <end position="232"/>
    </location>
</feature>
<feature type="domain" description="ORC6 second cyclin-like" evidence="8">
    <location>
        <begin position="93"/>
        <end position="187"/>
    </location>
</feature>
<dbReference type="STRING" id="595528.A0A0D2VL30"/>
<evidence type="ECO:0000313" key="10">
    <source>
        <dbReference type="Proteomes" id="UP000008743"/>
    </source>
</evidence>
<evidence type="ECO:0008006" key="11">
    <source>
        <dbReference type="Google" id="ProtNLM"/>
    </source>
</evidence>
<keyword evidence="5" id="KW-0539">Nucleus</keyword>
<name>A0A0D2VL30_CAPO3</name>
<accession>A0A0D2VL30</accession>
<dbReference type="Pfam" id="PF21913">
    <property type="entry name" value="ORC6_2nd"/>
    <property type="match status" value="1"/>
</dbReference>
<dbReference type="EMBL" id="KE346362">
    <property type="protein sequence ID" value="KJE90802.1"/>
    <property type="molecule type" value="Genomic_DNA"/>
</dbReference>
<dbReference type="Gene3D" id="1.10.472.10">
    <property type="entry name" value="Cyclin-like"/>
    <property type="match status" value="1"/>
</dbReference>
<dbReference type="InterPro" id="IPR008721">
    <property type="entry name" value="ORC6_cyclin_first"/>
</dbReference>
<proteinExistence type="inferred from homology"/>
<comment type="subcellular location">
    <subcellularLocation>
        <location evidence="1">Nucleus</location>
    </subcellularLocation>
</comment>
<evidence type="ECO:0000256" key="2">
    <source>
        <dbReference type="ARBA" id="ARBA00010840"/>
    </source>
</evidence>
<evidence type="ECO:0000313" key="9">
    <source>
        <dbReference type="EMBL" id="KJE90802.1"/>
    </source>
</evidence>
<feature type="region of interest" description="Disordered" evidence="6">
    <location>
        <begin position="193"/>
        <end position="284"/>
    </location>
</feature>
<feature type="compositionally biased region" description="Low complexity" evidence="6">
    <location>
        <begin position="233"/>
        <end position="242"/>
    </location>
</feature>
<dbReference type="PhylomeDB" id="A0A0D2VL30"/>
<sequence length="384" mass="41734">MNTVTHIADRMGIESPRVRAKAAELVRLAAINAPSAPGFEVVCRPAVALDTACRMHKEPFDRKMAIKLSGTNAKTYTLVLNTIQGVLDVRHRIDLRDLAIQMNCTDLLPQLKEFANRYREALVEEQPVASANPSDLFETAMSKPAVLAAVFYAGCRVMKFRVSRRKIIHACDIGETEFRNVLAKVESVIGVGDTEKHGSSDEESTDTSGNPRGRKRRQSAQDEDDSGSDSDNGDNNNASSSRKASRLDVADSSAAAALQSSSSSKRGERMAAACEMPPRPGTVASLLVQDTTTKRTYWDKSPARLFKATRAPAEPVLDDLPEPELPNAAARPVQTAPSSVSVSKPAPVKSRRPDPTKDTTFTPSAKTNRDYLDWKAKILGGTEK</sequence>
<evidence type="ECO:0000256" key="4">
    <source>
        <dbReference type="ARBA" id="ARBA00023125"/>
    </source>
</evidence>
<protein>
    <recommendedName>
        <fullName evidence="11">Origin recognition complex subunit 6</fullName>
    </recommendedName>
</protein>
<dbReference type="AlphaFoldDB" id="A0A0D2VL30"/>
<feature type="compositionally biased region" description="Low complexity" evidence="6">
    <location>
        <begin position="250"/>
        <end position="264"/>
    </location>
</feature>
<dbReference type="CDD" id="cd11583">
    <property type="entry name" value="Orc6_mid"/>
    <property type="match status" value="1"/>
</dbReference>
<dbReference type="Pfam" id="PF05460">
    <property type="entry name" value="ORC6"/>
    <property type="match status" value="1"/>
</dbReference>
<evidence type="ECO:0000256" key="6">
    <source>
        <dbReference type="SAM" id="MobiDB-lite"/>
    </source>
</evidence>
<dbReference type="InParanoid" id="A0A0D2VL30"/>